<dbReference type="EMBL" id="LT838813">
    <property type="protein sequence ID" value="SMD42390.1"/>
    <property type="molecule type" value="Genomic_DNA"/>
</dbReference>
<sequence length="274" mass="31012">MKPLKILLIVIFVIGFFVFDLTKAEAQKLMFISDELHENADKFEVGMKGGVGILKYYFGSYKVTKTKTGWTKSKYNSKLFSPLETASSERKLSFEFVSDRGDTAWVNLNRNMNYEGINKEGITFFGGNASINFGGYQEVLENFDNLLGVIETNAEEPAWSFIVSEKYGSRVGEKPVFVGWLSNGDRMIDILPVFEYQNPGKKSMVDMMMGSEIWLKGFEFVENGRSLGAVQVGPMKKMFVVWLSKKNDPMTDFVIGSTFAALMPEYQIDMDSNF</sequence>
<evidence type="ECO:0000313" key="1">
    <source>
        <dbReference type="EMBL" id="SMD42390.1"/>
    </source>
</evidence>
<organism evidence="1 2">
    <name type="scientific">Aquiflexum balticum DSM 16537</name>
    <dbReference type="NCBI Taxonomy" id="758820"/>
    <lineage>
        <taxon>Bacteria</taxon>
        <taxon>Pseudomonadati</taxon>
        <taxon>Bacteroidota</taxon>
        <taxon>Cytophagia</taxon>
        <taxon>Cytophagales</taxon>
        <taxon>Cyclobacteriaceae</taxon>
        <taxon>Aquiflexum</taxon>
    </lineage>
</organism>
<accession>A0A1W2H0D9</accession>
<dbReference type="AlphaFoldDB" id="A0A1W2H0D9"/>
<gene>
    <name evidence="1" type="ORF">SAMN00777080_0939</name>
</gene>
<reference evidence="2" key="1">
    <citation type="submission" date="2017-04" db="EMBL/GenBank/DDBJ databases">
        <authorList>
            <person name="Varghese N."/>
            <person name="Submissions S."/>
        </authorList>
    </citation>
    <scope>NUCLEOTIDE SEQUENCE [LARGE SCALE GENOMIC DNA]</scope>
    <source>
        <strain evidence="2">DSM 16537</strain>
    </source>
</reference>
<dbReference type="Proteomes" id="UP000192333">
    <property type="component" value="Chromosome I"/>
</dbReference>
<keyword evidence="2" id="KW-1185">Reference proteome</keyword>
<proteinExistence type="predicted"/>
<name>A0A1W2H0D9_9BACT</name>
<dbReference type="RefSeq" id="WP_157370067.1">
    <property type="nucleotide sequence ID" value="NZ_LT838813.1"/>
</dbReference>
<evidence type="ECO:0000313" key="2">
    <source>
        <dbReference type="Proteomes" id="UP000192333"/>
    </source>
</evidence>
<dbReference type="OrthoDB" id="1121373at2"/>
<protein>
    <submittedName>
        <fullName evidence="1">Uncharacterized protein</fullName>
    </submittedName>
</protein>